<evidence type="ECO:0000313" key="1">
    <source>
        <dbReference type="EMBL" id="KIM34957.1"/>
    </source>
</evidence>
<evidence type="ECO:0000313" key="2">
    <source>
        <dbReference type="Proteomes" id="UP000053424"/>
    </source>
</evidence>
<protein>
    <submittedName>
        <fullName evidence="1">Uncharacterized protein</fullName>
    </submittedName>
</protein>
<name>A0A0C2Y1I8_HEBCY</name>
<reference evidence="2" key="2">
    <citation type="submission" date="2015-01" db="EMBL/GenBank/DDBJ databases">
        <title>Evolutionary Origins and Diversification of the Mycorrhizal Mutualists.</title>
        <authorList>
            <consortium name="DOE Joint Genome Institute"/>
            <consortium name="Mycorrhizal Genomics Consortium"/>
            <person name="Kohler A."/>
            <person name="Kuo A."/>
            <person name="Nagy L.G."/>
            <person name="Floudas D."/>
            <person name="Copeland A."/>
            <person name="Barry K.W."/>
            <person name="Cichocki N."/>
            <person name="Veneault-Fourrey C."/>
            <person name="LaButti K."/>
            <person name="Lindquist E.A."/>
            <person name="Lipzen A."/>
            <person name="Lundell T."/>
            <person name="Morin E."/>
            <person name="Murat C."/>
            <person name="Riley R."/>
            <person name="Ohm R."/>
            <person name="Sun H."/>
            <person name="Tunlid A."/>
            <person name="Henrissat B."/>
            <person name="Grigoriev I.V."/>
            <person name="Hibbett D.S."/>
            <person name="Martin F."/>
        </authorList>
    </citation>
    <scope>NUCLEOTIDE SEQUENCE [LARGE SCALE GENOMIC DNA]</scope>
    <source>
        <strain evidence="2">h7</strain>
    </source>
</reference>
<dbReference type="Proteomes" id="UP000053424">
    <property type="component" value="Unassembled WGS sequence"/>
</dbReference>
<dbReference type="EMBL" id="KN831839">
    <property type="protein sequence ID" value="KIM34957.1"/>
    <property type="molecule type" value="Genomic_DNA"/>
</dbReference>
<accession>A0A0C2Y1I8</accession>
<organism evidence="1 2">
    <name type="scientific">Hebeloma cylindrosporum</name>
    <dbReference type="NCBI Taxonomy" id="76867"/>
    <lineage>
        <taxon>Eukaryota</taxon>
        <taxon>Fungi</taxon>
        <taxon>Dikarya</taxon>
        <taxon>Basidiomycota</taxon>
        <taxon>Agaricomycotina</taxon>
        <taxon>Agaricomycetes</taxon>
        <taxon>Agaricomycetidae</taxon>
        <taxon>Agaricales</taxon>
        <taxon>Agaricineae</taxon>
        <taxon>Hymenogastraceae</taxon>
        <taxon>Hebeloma</taxon>
    </lineage>
</organism>
<sequence length="104" mass="11831">MVATRSTSGCVRRPPTYTTIYPPSYNVSEACYSAEEYAVDFPWNEYTPCRTHPVYLTAANAGIAGSHSHLALLLQMTRIFPFEGVWNRQKDYPLHELVRIGDVY</sequence>
<dbReference type="AlphaFoldDB" id="A0A0C2Y1I8"/>
<keyword evidence="2" id="KW-1185">Reference proteome</keyword>
<dbReference type="HOGENOM" id="CLU_2250486_0_0_1"/>
<gene>
    <name evidence="1" type="ORF">M413DRAFT_32878</name>
</gene>
<reference evidence="1 2" key="1">
    <citation type="submission" date="2014-04" db="EMBL/GenBank/DDBJ databases">
        <authorList>
            <consortium name="DOE Joint Genome Institute"/>
            <person name="Kuo A."/>
            <person name="Gay G."/>
            <person name="Dore J."/>
            <person name="Kohler A."/>
            <person name="Nagy L.G."/>
            <person name="Floudas D."/>
            <person name="Copeland A."/>
            <person name="Barry K.W."/>
            <person name="Cichocki N."/>
            <person name="Veneault-Fourrey C."/>
            <person name="LaButti K."/>
            <person name="Lindquist E.A."/>
            <person name="Lipzen A."/>
            <person name="Lundell T."/>
            <person name="Morin E."/>
            <person name="Murat C."/>
            <person name="Sun H."/>
            <person name="Tunlid A."/>
            <person name="Henrissat B."/>
            <person name="Grigoriev I.V."/>
            <person name="Hibbett D.S."/>
            <person name="Martin F."/>
            <person name="Nordberg H.P."/>
            <person name="Cantor M.N."/>
            <person name="Hua S.X."/>
        </authorList>
    </citation>
    <scope>NUCLEOTIDE SEQUENCE [LARGE SCALE GENOMIC DNA]</scope>
    <source>
        <strain evidence="2">h7</strain>
    </source>
</reference>
<proteinExistence type="predicted"/>